<name>A0A1H8IUT4_9PROT</name>
<dbReference type="AlphaFoldDB" id="A0A1H8IUT4"/>
<protein>
    <submittedName>
        <fullName evidence="2">Uncharacterized protein</fullName>
    </submittedName>
</protein>
<proteinExistence type="predicted"/>
<feature type="compositionally biased region" description="Basic residues" evidence="1">
    <location>
        <begin position="1"/>
        <end position="13"/>
    </location>
</feature>
<evidence type="ECO:0000256" key="1">
    <source>
        <dbReference type="SAM" id="MobiDB-lite"/>
    </source>
</evidence>
<gene>
    <name evidence="2" type="ORF">SAMN05216404_106168</name>
</gene>
<feature type="region of interest" description="Disordered" evidence="1">
    <location>
        <begin position="1"/>
        <end position="24"/>
    </location>
</feature>
<accession>A0A1H8IUT4</accession>
<evidence type="ECO:0000313" key="2">
    <source>
        <dbReference type="EMBL" id="SEN71448.1"/>
    </source>
</evidence>
<reference evidence="2 3" key="1">
    <citation type="submission" date="2016-10" db="EMBL/GenBank/DDBJ databases">
        <authorList>
            <person name="de Groot N.N."/>
        </authorList>
    </citation>
    <scope>NUCLEOTIDE SEQUENCE [LARGE SCALE GENOMIC DNA]</scope>
    <source>
        <strain evidence="2 3">Nl18</strain>
    </source>
</reference>
<evidence type="ECO:0000313" key="3">
    <source>
        <dbReference type="Proteomes" id="UP000183898"/>
    </source>
</evidence>
<dbReference type="Proteomes" id="UP000183898">
    <property type="component" value="Unassembled WGS sequence"/>
</dbReference>
<dbReference type="EMBL" id="FOCT01000006">
    <property type="protein sequence ID" value="SEN71448.1"/>
    <property type="molecule type" value="Genomic_DNA"/>
</dbReference>
<sequence length="41" mass="4714">MCKPHKMNGYRRGRGLETVNKTGFSNQRKEYLASKDLKEAA</sequence>
<organism evidence="2 3">
    <name type="scientific">Nitrosospira multiformis</name>
    <dbReference type="NCBI Taxonomy" id="1231"/>
    <lineage>
        <taxon>Bacteria</taxon>
        <taxon>Pseudomonadati</taxon>
        <taxon>Pseudomonadota</taxon>
        <taxon>Betaproteobacteria</taxon>
        <taxon>Nitrosomonadales</taxon>
        <taxon>Nitrosomonadaceae</taxon>
        <taxon>Nitrosospira</taxon>
    </lineage>
</organism>